<feature type="region of interest" description="Disordered" evidence="1">
    <location>
        <begin position="79"/>
        <end position="128"/>
    </location>
</feature>
<dbReference type="STRING" id="1169540.A0A0G4G3H1"/>
<evidence type="ECO:0000313" key="2">
    <source>
        <dbReference type="EMBL" id="CEM22501.1"/>
    </source>
</evidence>
<evidence type="ECO:0000256" key="1">
    <source>
        <dbReference type="SAM" id="MobiDB-lite"/>
    </source>
</evidence>
<gene>
    <name evidence="2" type="ORF">Vbra_16787</name>
</gene>
<sequence length="226" mass="24703">MGKSLQSESIRVWGVGKMLPILSDQATLLKTKAKRFFDIDEDAIALWKETISAAAYNDVLRYETLREAVCSVVESILADEGKTSPPPDQPARSSSAAQASHPSSQPQPAPPASMPSTSSTSASASDKEGEYARKLLDMSRRYASGSGRLPDDLRGIVKESFVEQFAFYEGVCNENKHKDGRKYQDPFWSNAGSFAFGKVLDRLRKIRSQVQASEDGTAAQGNCRTD</sequence>
<dbReference type="Proteomes" id="UP000041254">
    <property type="component" value="Unassembled WGS sequence"/>
</dbReference>
<dbReference type="EMBL" id="CDMY01000553">
    <property type="protein sequence ID" value="CEM22501.1"/>
    <property type="molecule type" value="Genomic_DNA"/>
</dbReference>
<organism evidence="2 3">
    <name type="scientific">Vitrella brassicaformis (strain CCMP3155)</name>
    <dbReference type="NCBI Taxonomy" id="1169540"/>
    <lineage>
        <taxon>Eukaryota</taxon>
        <taxon>Sar</taxon>
        <taxon>Alveolata</taxon>
        <taxon>Colpodellida</taxon>
        <taxon>Vitrellaceae</taxon>
        <taxon>Vitrella</taxon>
    </lineage>
</organism>
<dbReference type="VEuPathDB" id="CryptoDB:Vbra_16787"/>
<name>A0A0G4G3H1_VITBC</name>
<protein>
    <submittedName>
        <fullName evidence="2">Uncharacterized protein</fullName>
    </submittedName>
</protein>
<dbReference type="InParanoid" id="A0A0G4G3H1"/>
<feature type="compositionally biased region" description="Low complexity" evidence="1">
    <location>
        <begin position="90"/>
        <end position="104"/>
    </location>
</feature>
<proteinExistence type="predicted"/>
<reference evidence="2 3" key="1">
    <citation type="submission" date="2014-11" db="EMBL/GenBank/DDBJ databases">
        <authorList>
            <person name="Zhu J."/>
            <person name="Qi W."/>
            <person name="Song R."/>
        </authorList>
    </citation>
    <scope>NUCLEOTIDE SEQUENCE [LARGE SCALE GENOMIC DNA]</scope>
</reference>
<feature type="compositionally biased region" description="Low complexity" evidence="1">
    <location>
        <begin position="114"/>
        <end position="124"/>
    </location>
</feature>
<accession>A0A0G4G3H1</accession>
<dbReference type="OrthoDB" id="3549872at2759"/>
<dbReference type="AlphaFoldDB" id="A0A0G4G3H1"/>
<keyword evidence="3" id="KW-1185">Reference proteome</keyword>
<evidence type="ECO:0000313" key="3">
    <source>
        <dbReference type="Proteomes" id="UP000041254"/>
    </source>
</evidence>